<comment type="subcellular location">
    <subcellularLocation>
        <location evidence="1">Membrane</location>
        <topology evidence="1">Multi-pass membrane protein</topology>
    </subcellularLocation>
</comment>
<gene>
    <name evidence="7" type="ORF">OS493_000248</name>
</gene>
<accession>A0A9X0DDW8</accession>
<dbReference type="GO" id="GO:0016020">
    <property type="term" value="C:membrane"/>
    <property type="evidence" value="ECO:0007669"/>
    <property type="project" value="UniProtKB-SubCell"/>
</dbReference>
<evidence type="ECO:0000256" key="2">
    <source>
        <dbReference type="ARBA" id="ARBA00022692"/>
    </source>
</evidence>
<organism evidence="7 8">
    <name type="scientific">Desmophyllum pertusum</name>
    <dbReference type="NCBI Taxonomy" id="174260"/>
    <lineage>
        <taxon>Eukaryota</taxon>
        <taxon>Metazoa</taxon>
        <taxon>Cnidaria</taxon>
        <taxon>Anthozoa</taxon>
        <taxon>Hexacorallia</taxon>
        <taxon>Scleractinia</taxon>
        <taxon>Caryophylliina</taxon>
        <taxon>Caryophylliidae</taxon>
        <taxon>Desmophyllum</taxon>
    </lineage>
</organism>
<dbReference type="Gene3D" id="1.10.3730.20">
    <property type="match status" value="1"/>
</dbReference>
<evidence type="ECO:0000259" key="6">
    <source>
        <dbReference type="Pfam" id="PF00892"/>
    </source>
</evidence>
<protein>
    <recommendedName>
        <fullName evidence="6">EamA domain-containing protein</fullName>
    </recommendedName>
</protein>
<evidence type="ECO:0000256" key="3">
    <source>
        <dbReference type="ARBA" id="ARBA00022989"/>
    </source>
</evidence>
<keyword evidence="3 5" id="KW-1133">Transmembrane helix</keyword>
<sequence length="324" mass="35324">MAAKIFSPFIARLRRRVDEGLLPGIELQNEVSEIPVDVNGFIKQSEDSSEAASGTSNVNTVITRKGNEYTLPMACKGEIEDHVDTTASRTSKFAFVGITLAIVCSLLFSVASLMVKLAESIPSLEVAFMRLTFQLVFSIPPMIFFNDKVIHPWKKTRFLVLRAVAGTTTMNLGIYAVKHMPLADARVIMYTSPVYTAILGRIFLKESVTKFDLIATLLSLGGVVLIGRPTFLFGSLGKSSSSKQVWFPTLLAVIGAFCAACAIVLTRKVSQQVPARVVVLYSAIIGSIISLSASLISGDLNTQTVELMTLFTSLWQEFLAIQRS</sequence>
<evidence type="ECO:0000313" key="7">
    <source>
        <dbReference type="EMBL" id="KAJ7394439.1"/>
    </source>
</evidence>
<keyword evidence="4 5" id="KW-0472">Membrane</keyword>
<feature type="transmembrane region" description="Helical" evidence="5">
    <location>
        <begin position="187"/>
        <end position="204"/>
    </location>
</feature>
<feature type="transmembrane region" description="Helical" evidence="5">
    <location>
        <begin position="127"/>
        <end position="146"/>
    </location>
</feature>
<dbReference type="SUPFAM" id="SSF103481">
    <property type="entry name" value="Multidrug resistance efflux transporter EmrE"/>
    <property type="match status" value="1"/>
</dbReference>
<feature type="transmembrane region" description="Helical" evidence="5">
    <location>
        <begin position="277"/>
        <end position="298"/>
    </location>
</feature>
<evidence type="ECO:0000256" key="4">
    <source>
        <dbReference type="ARBA" id="ARBA00023136"/>
    </source>
</evidence>
<comment type="caution">
    <text evidence="7">The sequence shown here is derived from an EMBL/GenBank/DDBJ whole genome shotgun (WGS) entry which is preliminary data.</text>
</comment>
<feature type="transmembrane region" description="Helical" evidence="5">
    <location>
        <begin position="211"/>
        <end position="233"/>
    </location>
</feature>
<dbReference type="Pfam" id="PF00892">
    <property type="entry name" value="EamA"/>
    <property type="match status" value="1"/>
</dbReference>
<dbReference type="PANTHER" id="PTHR22911:SF6">
    <property type="entry name" value="SOLUTE CARRIER FAMILY 35 MEMBER G1"/>
    <property type="match status" value="1"/>
</dbReference>
<evidence type="ECO:0000256" key="1">
    <source>
        <dbReference type="ARBA" id="ARBA00004141"/>
    </source>
</evidence>
<dbReference type="Proteomes" id="UP001163046">
    <property type="component" value="Unassembled WGS sequence"/>
</dbReference>
<proteinExistence type="predicted"/>
<dbReference type="OrthoDB" id="5968806at2759"/>
<feature type="transmembrane region" description="Helical" evidence="5">
    <location>
        <begin position="158"/>
        <end position="175"/>
    </location>
</feature>
<feature type="transmembrane region" description="Helical" evidence="5">
    <location>
        <begin position="245"/>
        <end position="265"/>
    </location>
</feature>
<keyword evidence="2 5" id="KW-0812">Transmembrane</keyword>
<dbReference type="InterPro" id="IPR000620">
    <property type="entry name" value="EamA_dom"/>
</dbReference>
<dbReference type="AlphaFoldDB" id="A0A9X0DDW8"/>
<name>A0A9X0DDW8_9CNID</name>
<evidence type="ECO:0000256" key="5">
    <source>
        <dbReference type="SAM" id="Phobius"/>
    </source>
</evidence>
<evidence type="ECO:0000313" key="8">
    <source>
        <dbReference type="Proteomes" id="UP001163046"/>
    </source>
</evidence>
<dbReference type="EMBL" id="MU825396">
    <property type="protein sequence ID" value="KAJ7394439.1"/>
    <property type="molecule type" value="Genomic_DNA"/>
</dbReference>
<dbReference type="InterPro" id="IPR037185">
    <property type="entry name" value="EmrE-like"/>
</dbReference>
<reference evidence="7" key="1">
    <citation type="submission" date="2023-01" db="EMBL/GenBank/DDBJ databases">
        <title>Genome assembly of the deep-sea coral Lophelia pertusa.</title>
        <authorList>
            <person name="Herrera S."/>
            <person name="Cordes E."/>
        </authorList>
    </citation>
    <scope>NUCLEOTIDE SEQUENCE</scope>
    <source>
        <strain evidence="7">USNM1676648</strain>
        <tissue evidence="7">Polyp</tissue>
    </source>
</reference>
<keyword evidence="8" id="KW-1185">Reference proteome</keyword>
<feature type="domain" description="EamA" evidence="6">
    <location>
        <begin position="97"/>
        <end position="227"/>
    </location>
</feature>
<dbReference type="PANTHER" id="PTHR22911">
    <property type="entry name" value="ACYL-MALONYL CONDENSING ENZYME-RELATED"/>
    <property type="match status" value="1"/>
</dbReference>
<feature type="transmembrane region" description="Helical" evidence="5">
    <location>
        <begin position="93"/>
        <end position="115"/>
    </location>
</feature>